<dbReference type="GO" id="GO:0005736">
    <property type="term" value="C:RNA polymerase I complex"/>
    <property type="evidence" value="ECO:0007669"/>
    <property type="project" value="TreeGrafter"/>
</dbReference>
<name>A0A177B2C8_9BILA</name>
<protein>
    <recommendedName>
        <fullName evidence="5">DNA-directed RNA polymerases I, II, and III subunit RPABC3</fullName>
    </recommendedName>
</protein>
<keyword evidence="3 5" id="KW-0539">Nucleus</keyword>
<evidence type="ECO:0000256" key="2">
    <source>
        <dbReference type="ARBA" id="ARBA00008912"/>
    </source>
</evidence>
<dbReference type="InterPro" id="IPR005570">
    <property type="entry name" value="RPABC3"/>
</dbReference>
<proteinExistence type="inferred from homology"/>
<dbReference type="InterPro" id="IPR012340">
    <property type="entry name" value="NA-bd_OB-fold"/>
</dbReference>
<evidence type="ECO:0000256" key="1">
    <source>
        <dbReference type="ARBA" id="ARBA00004123"/>
    </source>
</evidence>
<accession>A0A177B2C8</accession>
<comment type="function">
    <text evidence="4 5">DNA-dependent RNA polymerase catalyzes the transcription of DNA into RNA using the four ribonucleoside triphosphates as substrates. Common component of RNA polymerases I, II and III which synthesize ribosomal RNA precursors, mRNA precursors and many functional non-coding RNAs, and small RNAs, such as 5S rRNA and tRNAs, respectively.</text>
</comment>
<dbReference type="PIRSF" id="PIRSF000779">
    <property type="entry name" value="RNA_pol_Rpb8"/>
    <property type="match status" value="1"/>
</dbReference>
<dbReference type="GO" id="GO:0003899">
    <property type="term" value="F:DNA-directed RNA polymerase activity"/>
    <property type="evidence" value="ECO:0007669"/>
    <property type="project" value="UniProtKB-UniRule"/>
</dbReference>
<dbReference type="OrthoDB" id="10249565at2759"/>
<reference evidence="6 7" key="1">
    <citation type="submission" date="2016-04" db="EMBL/GenBank/DDBJ databases">
        <title>The genome of Intoshia linei affirms orthonectids as highly simplified spiralians.</title>
        <authorList>
            <person name="Mikhailov K.V."/>
            <person name="Slusarev G.S."/>
            <person name="Nikitin M.A."/>
            <person name="Logacheva M.D."/>
            <person name="Penin A."/>
            <person name="Aleoshin V."/>
            <person name="Panchin Y.V."/>
        </authorList>
    </citation>
    <scope>NUCLEOTIDE SEQUENCE [LARGE SCALE GENOMIC DNA]</scope>
    <source>
        <strain evidence="6">Intl2013</strain>
        <tissue evidence="6">Whole animal</tissue>
    </source>
</reference>
<sequence length="149" mass="17220">MGLVLFEDIFVTRDIDKDGKIFERVSRLFCESESFGMDIILDIYIDMCPIKLGDKFRLLLSTTMDDNDFADDGEYDPSQAQSMRSSNFDYIMCGKVYRIEMNFEQNLGNRLVAYVSYGGLLLKLQGDASNLQNFKNDMTVYLFLKKLSF</sequence>
<evidence type="ECO:0000256" key="5">
    <source>
        <dbReference type="PIRNR" id="PIRNR000779"/>
    </source>
</evidence>
<organism evidence="6 7">
    <name type="scientific">Intoshia linei</name>
    <dbReference type="NCBI Taxonomy" id="1819745"/>
    <lineage>
        <taxon>Eukaryota</taxon>
        <taxon>Metazoa</taxon>
        <taxon>Spiralia</taxon>
        <taxon>Lophotrochozoa</taxon>
        <taxon>Mesozoa</taxon>
        <taxon>Orthonectida</taxon>
        <taxon>Rhopaluridae</taxon>
        <taxon>Intoshia</taxon>
    </lineage>
</organism>
<dbReference type="PANTHER" id="PTHR10917">
    <property type="entry name" value="DNA-DIRECTED RNA POLYMERASES I, II, AND III SUBUNIT RPABC3"/>
    <property type="match status" value="1"/>
</dbReference>
<dbReference type="GO" id="GO:0005665">
    <property type="term" value="C:RNA polymerase II, core complex"/>
    <property type="evidence" value="ECO:0007669"/>
    <property type="project" value="UniProtKB-UniRule"/>
</dbReference>
<dbReference type="AlphaFoldDB" id="A0A177B2C8"/>
<evidence type="ECO:0000313" key="6">
    <source>
        <dbReference type="EMBL" id="OAF68437.1"/>
    </source>
</evidence>
<keyword evidence="7" id="KW-1185">Reference proteome</keyword>
<dbReference type="Proteomes" id="UP000078046">
    <property type="component" value="Unassembled WGS sequence"/>
</dbReference>
<comment type="subcellular location">
    <subcellularLocation>
        <location evidence="1">Nucleus</location>
    </subcellularLocation>
</comment>
<evidence type="ECO:0000313" key="7">
    <source>
        <dbReference type="Proteomes" id="UP000078046"/>
    </source>
</evidence>
<dbReference type="SUPFAM" id="SSF50249">
    <property type="entry name" value="Nucleic acid-binding proteins"/>
    <property type="match status" value="1"/>
</dbReference>
<dbReference type="GO" id="GO:0006351">
    <property type="term" value="P:DNA-templated transcription"/>
    <property type="evidence" value="ECO:0007669"/>
    <property type="project" value="UniProtKB-UniRule"/>
</dbReference>
<comment type="caution">
    <text evidence="6">The sequence shown here is derived from an EMBL/GenBank/DDBJ whole genome shotgun (WGS) entry which is preliminary data.</text>
</comment>
<dbReference type="Pfam" id="PF03870">
    <property type="entry name" value="RNA_pol_Rpb8"/>
    <property type="match status" value="1"/>
</dbReference>
<dbReference type="SMART" id="SM00658">
    <property type="entry name" value="RPOL8c"/>
    <property type="match status" value="1"/>
</dbReference>
<dbReference type="PANTHER" id="PTHR10917:SF0">
    <property type="entry name" value="DNA-DIRECTED RNA POLYMERASES I, II, AND III SUBUNIT RPABC3"/>
    <property type="match status" value="1"/>
</dbReference>
<dbReference type="GO" id="GO:0005666">
    <property type="term" value="C:RNA polymerase III complex"/>
    <property type="evidence" value="ECO:0007669"/>
    <property type="project" value="TreeGrafter"/>
</dbReference>
<gene>
    <name evidence="6" type="ORF">A3Q56_03796</name>
</gene>
<comment type="similarity">
    <text evidence="2 5">Belongs to the eukaryotic RPB8 RNA polymerase subunit family.</text>
</comment>
<dbReference type="Gene3D" id="2.40.50.140">
    <property type="entry name" value="Nucleic acid-binding proteins"/>
    <property type="match status" value="1"/>
</dbReference>
<dbReference type="EMBL" id="LWCA01000446">
    <property type="protein sequence ID" value="OAF68437.1"/>
    <property type="molecule type" value="Genomic_DNA"/>
</dbReference>
<evidence type="ECO:0000256" key="3">
    <source>
        <dbReference type="ARBA" id="ARBA00023242"/>
    </source>
</evidence>
<evidence type="ECO:0000256" key="4">
    <source>
        <dbReference type="ARBA" id="ARBA00044496"/>
    </source>
</evidence>